<sequence length="100" mass="11426">MFLYMRLSKKEIQVILRVAKEIYGEGVEIYLFGSRINDEKKGGDIDLLVRGSSERKGVLARIRMLARLKYFLGDQKIDIIGDHEDSPVAREALMTGIRLV</sequence>
<protein>
    <recommendedName>
        <fullName evidence="1">Polymerase nucleotidyl transferase domain-containing protein</fullName>
    </recommendedName>
</protein>
<dbReference type="AlphaFoldDB" id="A0A174XNL6"/>
<dbReference type="CDD" id="cd05403">
    <property type="entry name" value="NT_KNTase_like"/>
    <property type="match status" value="1"/>
</dbReference>
<dbReference type="InterPro" id="IPR043519">
    <property type="entry name" value="NT_sf"/>
</dbReference>
<reference evidence="2 3" key="1">
    <citation type="submission" date="2015-09" db="EMBL/GenBank/DDBJ databases">
        <authorList>
            <consortium name="Pathogen Informatics"/>
        </authorList>
    </citation>
    <scope>NUCLEOTIDE SEQUENCE [LARGE SCALE GENOMIC DNA]</scope>
    <source>
        <strain evidence="2 3">2789STDY5834948</strain>
    </source>
</reference>
<dbReference type="Pfam" id="PF01909">
    <property type="entry name" value="NTP_transf_2"/>
    <property type="match status" value="1"/>
</dbReference>
<evidence type="ECO:0000313" key="2">
    <source>
        <dbReference type="EMBL" id="CUQ56639.1"/>
    </source>
</evidence>
<organism evidence="2 3">
    <name type="scientific">Parabacteroides distasonis</name>
    <dbReference type="NCBI Taxonomy" id="823"/>
    <lineage>
        <taxon>Bacteria</taxon>
        <taxon>Pseudomonadati</taxon>
        <taxon>Bacteroidota</taxon>
        <taxon>Bacteroidia</taxon>
        <taxon>Bacteroidales</taxon>
        <taxon>Tannerellaceae</taxon>
        <taxon>Parabacteroides</taxon>
    </lineage>
</organism>
<dbReference type="InterPro" id="IPR002934">
    <property type="entry name" value="Polymerase_NTP_transf_dom"/>
</dbReference>
<gene>
    <name evidence="2" type="ORF">ERS852560_04322</name>
</gene>
<evidence type="ECO:0000313" key="3">
    <source>
        <dbReference type="Proteomes" id="UP000095332"/>
    </source>
</evidence>
<dbReference type="Proteomes" id="UP000095332">
    <property type="component" value="Unassembled WGS sequence"/>
</dbReference>
<dbReference type="Gene3D" id="3.30.460.10">
    <property type="entry name" value="Beta Polymerase, domain 2"/>
    <property type="match status" value="1"/>
</dbReference>
<accession>A0A174XNL6</accession>
<dbReference type="SUPFAM" id="SSF81301">
    <property type="entry name" value="Nucleotidyltransferase"/>
    <property type="match status" value="1"/>
</dbReference>
<evidence type="ECO:0000259" key="1">
    <source>
        <dbReference type="Pfam" id="PF01909"/>
    </source>
</evidence>
<dbReference type="EMBL" id="CZBM01000031">
    <property type="protein sequence ID" value="CUQ56639.1"/>
    <property type="molecule type" value="Genomic_DNA"/>
</dbReference>
<dbReference type="GO" id="GO:0016779">
    <property type="term" value="F:nucleotidyltransferase activity"/>
    <property type="evidence" value="ECO:0007669"/>
    <property type="project" value="InterPro"/>
</dbReference>
<feature type="domain" description="Polymerase nucleotidyl transferase" evidence="1">
    <location>
        <begin position="15"/>
        <end position="73"/>
    </location>
</feature>
<name>A0A174XNL6_PARDI</name>
<proteinExistence type="predicted"/>